<comment type="caution">
    <text evidence="2">The sequence shown here is derived from an EMBL/GenBank/DDBJ whole genome shotgun (WGS) entry which is preliminary data.</text>
</comment>
<dbReference type="AlphaFoldDB" id="A0AAV0NZI3"/>
<evidence type="ECO:0000313" key="3">
    <source>
        <dbReference type="Proteomes" id="UP001154282"/>
    </source>
</evidence>
<evidence type="ECO:0000256" key="1">
    <source>
        <dbReference type="SAM" id="MobiDB-lite"/>
    </source>
</evidence>
<reference evidence="2" key="1">
    <citation type="submission" date="2022-08" db="EMBL/GenBank/DDBJ databases">
        <authorList>
            <person name="Gutierrez-Valencia J."/>
        </authorList>
    </citation>
    <scope>NUCLEOTIDE SEQUENCE</scope>
</reference>
<protein>
    <submittedName>
        <fullName evidence="2">Uncharacterized protein</fullName>
    </submittedName>
</protein>
<sequence>MAASTIAHSSIASFTSTAAVATVPSSPPPPSPPPSPSPPPQLPLLPPPPPPLPPPSLPSLSDPVTGAGGAEILSDGSGGSRLIPVAPLPACTRNDTVGRRNPYFLLAIVSCDGR</sequence>
<feature type="compositionally biased region" description="Pro residues" evidence="1">
    <location>
        <begin position="25"/>
        <end position="57"/>
    </location>
</feature>
<feature type="region of interest" description="Disordered" evidence="1">
    <location>
        <begin position="18"/>
        <end position="97"/>
    </location>
</feature>
<dbReference type="Proteomes" id="UP001154282">
    <property type="component" value="Unassembled WGS sequence"/>
</dbReference>
<organism evidence="2 3">
    <name type="scientific">Linum tenue</name>
    <dbReference type="NCBI Taxonomy" id="586396"/>
    <lineage>
        <taxon>Eukaryota</taxon>
        <taxon>Viridiplantae</taxon>
        <taxon>Streptophyta</taxon>
        <taxon>Embryophyta</taxon>
        <taxon>Tracheophyta</taxon>
        <taxon>Spermatophyta</taxon>
        <taxon>Magnoliopsida</taxon>
        <taxon>eudicotyledons</taxon>
        <taxon>Gunneridae</taxon>
        <taxon>Pentapetalae</taxon>
        <taxon>rosids</taxon>
        <taxon>fabids</taxon>
        <taxon>Malpighiales</taxon>
        <taxon>Linaceae</taxon>
        <taxon>Linum</taxon>
    </lineage>
</organism>
<accession>A0AAV0NZI3</accession>
<dbReference type="EMBL" id="CAMGYJ010000008">
    <property type="protein sequence ID" value="CAI0463983.1"/>
    <property type="molecule type" value="Genomic_DNA"/>
</dbReference>
<proteinExistence type="predicted"/>
<gene>
    <name evidence="2" type="ORF">LITE_LOCUS35987</name>
</gene>
<evidence type="ECO:0000313" key="2">
    <source>
        <dbReference type="EMBL" id="CAI0463983.1"/>
    </source>
</evidence>
<keyword evidence="3" id="KW-1185">Reference proteome</keyword>
<name>A0AAV0NZI3_9ROSI</name>